<proteinExistence type="predicted"/>
<evidence type="ECO:0000313" key="2">
    <source>
        <dbReference type="EMBL" id="GMS98647.1"/>
    </source>
</evidence>
<sequence length="90" mass="10390">WEVSSSIEKVSFPHVKTTNRDLWIPVEIRYTISRAGTNNLKWKIVVLLTSIMGLIVIRVLFAGWRNRGSETKDQRPEIKDELPKTKTIIA</sequence>
<protein>
    <submittedName>
        <fullName evidence="2">Uncharacterized protein</fullName>
    </submittedName>
</protein>
<reference evidence="2" key="1">
    <citation type="submission" date="2023-10" db="EMBL/GenBank/DDBJ databases">
        <title>Genome assembly of Pristionchus species.</title>
        <authorList>
            <person name="Yoshida K."/>
            <person name="Sommer R.J."/>
        </authorList>
    </citation>
    <scope>NUCLEOTIDE SEQUENCE</scope>
    <source>
        <strain evidence="2">RS0144</strain>
    </source>
</reference>
<keyword evidence="3" id="KW-1185">Reference proteome</keyword>
<gene>
    <name evidence="2" type="ORF">PENTCL1PPCAC_20822</name>
</gene>
<feature type="non-terminal residue" evidence="2">
    <location>
        <position position="1"/>
    </location>
</feature>
<feature type="non-terminal residue" evidence="2">
    <location>
        <position position="90"/>
    </location>
</feature>
<organism evidence="2 3">
    <name type="scientific">Pristionchus entomophagus</name>
    <dbReference type="NCBI Taxonomy" id="358040"/>
    <lineage>
        <taxon>Eukaryota</taxon>
        <taxon>Metazoa</taxon>
        <taxon>Ecdysozoa</taxon>
        <taxon>Nematoda</taxon>
        <taxon>Chromadorea</taxon>
        <taxon>Rhabditida</taxon>
        <taxon>Rhabditina</taxon>
        <taxon>Diplogasteromorpha</taxon>
        <taxon>Diplogasteroidea</taxon>
        <taxon>Neodiplogasteridae</taxon>
        <taxon>Pristionchus</taxon>
    </lineage>
</organism>
<dbReference type="AlphaFoldDB" id="A0AAV5TWS1"/>
<keyword evidence="1" id="KW-0472">Membrane</keyword>
<keyword evidence="1" id="KW-0812">Transmembrane</keyword>
<dbReference type="EMBL" id="BTSX01000005">
    <property type="protein sequence ID" value="GMS98647.1"/>
    <property type="molecule type" value="Genomic_DNA"/>
</dbReference>
<accession>A0AAV5TWS1</accession>
<name>A0AAV5TWS1_9BILA</name>
<feature type="transmembrane region" description="Helical" evidence="1">
    <location>
        <begin position="44"/>
        <end position="64"/>
    </location>
</feature>
<evidence type="ECO:0000256" key="1">
    <source>
        <dbReference type="SAM" id="Phobius"/>
    </source>
</evidence>
<keyword evidence="1" id="KW-1133">Transmembrane helix</keyword>
<dbReference type="Proteomes" id="UP001432027">
    <property type="component" value="Unassembled WGS sequence"/>
</dbReference>
<comment type="caution">
    <text evidence="2">The sequence shown here is derived from an EMBL/GenBank/DDBJ whole genome shotgun (WGS) entry which is preliminary data.</text>
</comment>
<evidence type="ECO:0000313" key="3">
    <source>
        <dbReference type="Proteomes" id="UP001432027"/>
    </source>
</evidence>